<reference evidence="1 2" key="1">
    <citation type="journal article" date="2022" name="Hortic Res">
        <title>A haplotype resolved chromosomal level avocado genome allows analysis of novel avocado genes.</title>
        <authorList>
            <person name="Nath O."/>
            <person name="Fletcher S.J."/>
            <person name="Hayward A."/>
            <person name="Shaw L.M."/>
            <person name="Masouleh A.K."/>
            <person name="Furtado A."/>
            <person name="Henry R.J."/>
            <person name="Mitter N."/>
        </authorList>
    </citation>
    <scope>NUCLEOTIDE SEQUENCE [LARGE SCALE GENOMIC DNA]</scope>
    <source>
        <strain evidence="2">cv. Hass</strain>
    </source>
</reference>
<name>A0ACC2MH28_PERAE</name>
<evidence type="ECO:0000313" key="1">
    <source>
        <dbReference type="EMBL" id="KAJ8644683.1"/>
    </source>
</evidence>
<sequence length="189" mass="21395">MQPTAGISVLPWLMSFLPGFWLFNREGNQQGPDTCLCSRQQPITLSQILPSDLPAKLYPLKIPHFHFLLPNFSHLETSKQKQHRLMALPRSYPNGLCTAVVILIFSSTFLPFIPVALVFSKSSETSHKQRKPVLGSRPPQCINKCLSCSPCLVIPPHRSKSTVQAKEEKDESYYLLSWKCRCGDQLFQP</sequence>
<comment type="caution">
    <text evidence="1">The sequence shown here is derived from an EMBL/GenBank/DDBJ whole genome shotgun (WGS) entry which is preliminary data.</text>
</comment>
<protein>
    <submittedName>
        <fullName evidence="1">Uncharacterized protein</fullName>
    </submittedName>
</protein>
<dbReference type="EMBL" id="CM056810">
    <property type="protein sequence ID" value="KAJ8644683.1"/>
    <property type="molecule type" value="Genomic_DNA"/>
</dbReference>
<accession>A0ACC2MH28</accession>
<proteinExistence type="predicted"/>
<keyword evidence="2" id="KW-1185">Reference proteome</keyword>
<evidence type="ECO:0000313" key="2">
    <source>
        <dbReference type="Proteomes" id="UP001234297"/>
    </source>
</evidence>
<organism evidence="1 2">
    <name type="scientific">Persea americana</name>
    <name type="common">Avocado</name>
    <dbReference type="NCBI Taxonomy" id="3435"/>
    <lineage>
        <taxon>Eukaryota</taxon>
        <taxon>Viridiplantae</taxon>
        <taxon>Streptophyta</taxon>
        <taxon>Embryophyta</taxon>
        <taxon>Tracheophyta</taxon>
        <taxon>Spermatophyta</taxon>
        <taxon>Magnoliopsida</taxon>
        <taxon>Magnoliidae</taxon>
        <taxon>Laurales</taxon>
        <taxon>Lauraceae</taxon>
        <taxon>Persea</taxon>
    </lineage>
</organism>
<gene>
    <name evidence="1" type="ORF">MRB53_006431</name>
</gene>
<dbReference type="Proteomes" id="UP001234297">
    <property type="component" value="Chromosome 2"/>
</dbReference>